<proteinExistence type="inferred from homology"/>
<sequence length="868" mass="100348">MTERAVDDIMDALGGREKAVKKTRTRANTEVKKPKKLTKKDQQILDVEKSIVMPDNYILVNTPELLEKFVKHYKMYKTMYAGEAYTFLDTETYGLNNWKDGLISIQVGFMTDHYFYIPMRPFKHEGSCDIPTLEFEVVADALRPLLEADKLIVMANAKFDIHVLFNWANIDITWNIFWDTTIAGGLLNENKPKGLKEWFNNYTLPWLISLGKMSREELARPTFKFGSLFDKTPYDTIPHRLAIYYGAHDVFMTRWVFEYQKQIMENPVYELDRVYKLFREVEMPLIPVFATAERRGVQLDSDFLVNIIGKVLKQKVKEILNGYEDENGKHVEGIYDYLGKTIIITRTKTRQKQGIKYKEQYEVEEDLNLGSPSQVSQKLYVEHKILEPVEEYDRDAKKMVKKTPTSKKVLTRNKRAHKVIPLLLEYRGLSKLIDAFTEKLPQDTVDGIIHASYNQLVRTGRVSCSNPNLQQIPSRFDLIRYAFRAPEGRLLVSADFSQQELRWLAIFTKEPSLYDVFMKGLDMHSTIACQIHGLNYDMFEQIRNYKGETPEETQENAVQAIERWKGTEDVHYAISYMNAKVRTGFDPEALTPEILDRLANFFDVDLRKKAKSVSFGVVYGITEIGLADQIEGTKEEAKALIDGFKAGLPYYLQWEAATHKEVLEQGFVEDVLGRKRRFSETIAEAKADPMYQRRGWHWKIERCKRQSCNAKIQGTSATQTKAAMVKLSYPERPDGSICLDREEWLREGYQSQLEKDDVHIVLQVHDELVFDAPEGTDFGVYREIANTMCNVIPNDAGIAFKSDIEVSKYWGGNFSRSEIEAINKGELDWRETFEKEVQKKLSKFGIEYQIGVFADADTDEEEDSEDVA</sequence>
<dbReference type="GO" id="GO:0008408">
    <property type="term" value="F:3'-5' exonuclease activity"/>
    <property type="evidence" value="ECO:0007669"/>
    <property type="project" value="InterPro"/>
</dbReference>
<dbReference type="Gene3D" id="1.20.1060.10">
    <property type="entry name" value="Taq DNA Polymerase, Chain T, domain 4"/>
    <property type="match status" value="1"/>
</dbReference>
<evidence type="ECO:0000259" key="6">
    <source>
        <dbReference type="SMART" id="SM00482"/>
    </source>
</evidence>
<geneLocation type="plasmid" evidence="7 8">
    <name>pPlas1</name>
</geneLocation>
<name>A0A7H0YHE3_9BACL</name>
<dbReference type="AlphaFoldDB" id="A0A7H0YHE3"/>
<dbReference type="GO" id="GO:0003887">
    <property type="term" value="F:DNA-directed DNA polymerase activity"/>
    <property type="evidence" value="ECO:0007669"/>
    <property type="project" value="UniProtKB-EC"/>
</dbReference>
<gene>
    <name evidence="7" type="ORF">IAQ67_28745</name>
</gene>
<dbReference type="Proteomes" id="UP000516384">
    <property type="component" value="Plasmid pPlas1"/>
</dbReference>
<evidence type="ECO:0000256" key="3">
    <source>
        <dbReference type="ARBA" id="ARBA00020311"/>
    </source>
</evidence>
<dbReference type="InterPro" id="IPR012337">
    <property type="entry name" value="RNaseH-like_sf"/>
</dbReference>
<evidence type="ECO:0000313" key="8">
    <source>
        <dbReference type="Proteomes" id="UP000516384"/>
    </source>
</evidence>
<organism evidence="7 8">
    <name type="scientific">Paenibacillus peoriae</name>
    <dbReference type="NCBI Taxonomy" id="59893"/>
    <lineage>
        <taxon>Bacteria</taxon>
        <taxon>Bacillati</taxon>
        <taxon>Bacillota</taxon>
        <taxon>Bacilli</taxon>
        <taxon>Bacillales</taxon>
        <taxon>Paenibacillaceae</taxon>
        <taxon>Paenibacillus</taxon>
    </lineage>
</organism>
<evidence type="ECO:0000256" key="4">
    <source>
        <dbReference type="ARBA" id="ARBA00022705"/>
    </source>
</evidence>
<dbReference type="Pfam" id="PF01612">
    <property type="entry name" value="DNA_pol_A_exo1"/>
    <property type="match status" value="1"/>
</dbReference>
<dbReference type="EC" id="2.7.7.7" evidence="2"/>
<dbReference type="InterPro" id="IPR043502">
    <property type="entry name" value="DNA/RNA_pol_sf"/>
</dbReference>
<dbReference type="Gene3D" id="1.10.150.20">
    <property type="entry name" value="5' to 3' exonuclease, C-terminal subdomain"/>
    <property type="match status" value="1"/>
</dbReference>
<dbReference type="GO" id="GO:0003677">
    <property type="term" value="F:DNA binding"/>
    <property type="evidence" value="ECO:0007669"/>
    <property type="project" value="InterPro"/>
</dbReference>
<dbReference type="RefSeq" id="WP_190299808.1">
    <property type="nucleotide sequence ID" value="NZ_CP061173.1"/>
</dbReference>
<dbReference type="InterPro" id="IPR036397">
    <property type="entry name" value="RNaseH_sf"/>
</dbReference>
<dbReference type="Pfam" id="PF00476">
    <property type="entry name" value="DNA_pol_A"/>
    <property type="match status" value="2"/>
</dbReference>
<evidence type="ECO:0000256" key="2">
    <source>
        <dbReference type="ARBA" id="ARBA00012417"/>
    </source>
</evidence>
<dbReference type="InterPro" id="IPR002562">
    <property type="entry name" value="3'-5'_exonuclease_dom"/>
</dbReference>
<keyword evidence="7" id="KW-0614">Plasmid</keyword>
<reference evidence="7 8" key="1">
    <citation type="submission" date="2020-09" db="EMBL/GenBank/DDBJ databases">
        <title>Characterization of Paenibacillus peoriae strain ZF390 with broad-spectrum antimicrobial activity as a potential biocontrol agent.</title>
        <authorList>
            <person name="Li L."/>
            <person name="Zhao Y."/>
            <person name="Li B."/>
            <person name="Xie X."/>
        </authorList>
    </citation>
    <scope>NUCLEOTIDE SEQUENCE [LARGE SCALE GENOMIC DNA]</scope>
    <source>
        <strain evidence="7 8">ZF390</strain>
        <plasmid evidence="7 8">pPlas1</plasmid>
    </source>
</reference>
<dbReference type="SUPFAM" id="SSF56672">
    <property type="entry name" value="DNA/RNA polymerases"/>
    <property type="match status" value="1"/>
</dbReference>
<keyword evidence="4" id="KW-0235">DNA replication</keyword>
<dbReference type="SMART" id="SM00482">
    <property type="entry name" value="POLAc"/>
    <property type="match status" value="1"/>
</dbReference>
<protein>
    <recommendedName>
        <fullName evidence="3">DNA polymerase I</fullName>
        <ecNumber evidence="2">2.7.7.7</ecNumber>
    </recommendedName>
</protein>
<feature type="domain" description="DNA-directed DNA polymerase family A palm" evidence="6">
    <location>
        <begin position="478"/>
        <end position="776"/>
    </location>
</feature>
<comment type="similarity">
    <text evidence="1">Belongs to the DNA polymerase type-A family.</text>
</comment>
<dbReference type="EMBL" id="CP061173">
    <property type="protein sequence ID" value="QNR70501.1"/>
    <property type="molecule type" value="Genomic_DNA"/>
</dbReference>
<evidence type="ECO:0000256" key="5">
    <source>
        <dbReference type="ARBA" id="ARBA00049244"/>
    </source>
</evidence>
<comment type="catalytic activity">
    <reaction evidence="5">
        <text>DNA(n) + a 2'-deoxyribonucleoside 5'-triphosphate = DNA(n+1) + diphosphate</text>
        <dbReference type="Rhea" id="RHEA:22508"/>
        <dbReference type="Rhea" id="RHEA-COMP:17339"/>
        <dbReference type="Rhea" id="RHEA-COMP:17340"/>
        <dbReference type="ChEBI" id="CHEBI:33019"/>
        <dbReference type="ChEBI" id="CHEBI:61560"/>
        <dbReference type="ChEBI" id="CHEBI:173112"/>
        <dbReference type="EC" id="2.7.7.7"/>
    </reaction>
</comment>
<evidence type="ECO:0000256" key="1">
    <source>
        <dbReference type="ARBA" id="ARBA00007705"/>
    </source>
</evidence>
<evidence type="ECO:0000313" key="7">
    <source>
        <dbReference type="EMBL" id="QNR70501.1"/>
    </source>
</evidence>
<dbReference type="SUPFAM" id="SSF53098">
    <property type="entry name" value="Ribonuclease H-like"/>
    <property type="match status" value="1"/>
</dbReference>
<dbReference type="GO" id="GO:0006261">
    <property type="term" value="P:DNA-templated DNA replication"/>
    <property type="evidence" value="ECO:0007669"/>
    <property type="project" value="InterPro"/>
</dbReference>
<accession>A0A7H0YHE3</accession>
<dbReference type="Gene3D" id="3.30.420.10">
    <property type="entry name" value="Ribonuclease H-like superfamily/Ribonuclease H"/>
    <property type="match status" value="1"/>
</dbReference>
<dbReference type="PANTHER" id="PTHR10133:SF27">
    <property type="entry name" value="DNA POLYMERASE NU"/>
    <property type="match status" value="1"/>
</dbReference>
<dbReference type="InterPro" id="IPR002298">
    <property type="entry name" value="DNA_polymerase_A"/>
</dbReference>
<dbReference type="Gene3D" id="3.30.70.370">
    <property type="match status" value="1"/>
</dbReference>
<dbReference type="InterPro" id="IPR001098">
    <property type="entry name" value="DNA-dir_DNA_pol_A_palm_dom"/>
</dbReference>
<dbReference type="GO" id="GO:0006302">
    <property type="term" value="P:double-strand break repair"/>
    <property type="evidence" value="ECO:0007669"/>
    <property type="project" value="TreeGrafter"/>
</dbReference>
<dbReference type="PANTHER" id="PTHR10133">
    <property type="entry name" value="DNA POLYMERASE I"/>
    <property type="match status" value="1"/>
</dbReference>